<feature type="compositionally biased region" description="Basic and acidic residues" evidence="1">
    <location>
        <begin position="1"/>
        <end position="15"/>
    </location>
</feature>
<dbReference type="EMBL" id="DVFZ01000108">
    <property type="protein sequence ID" value="HIQ83756.1"/>
    <property type="molecule type" value="Genomic_DNA"/>
</dbReference>
<name>A0A9D0ZNZ7_9FIRM</name>
<evidence type="ECO:0000313" key="2">
    <source>
        <dbReference type="EMBL" id="HIQ83756.1"/>
    </source>
</evidence>
<reference evidence="2" key="1">
    <citation type="submission" date="2020-10" db="EMBL/GenBank/DDBJ databases">
        <authorList>
            <person name="Gilroy R."/>
        </authorList>
    </citation>
    <scope>NUCLEOTIDE SEQUENCE</scope>
    <source>
        <strain evidence="2">ChiSjej6B24-2974</strain>
    </source>
</reference>
<accession>A0A9D0ZNZ7</accession>
<feature type="region of interest" description="Disordered" evidence="1">
    <location>
        <begin position="1"/>
        <end position="22"/>
    </location>
</feature>
<gene>
    <name evidence="2" type="ORF">IAA52_11730</name>
</gene>
<dbReference type="AlphaFoldDB" id="A0A9D0ZNZ7"/>
<protein>
    <submittedName>
        <fullName evidence="2">Uncharacterized protein</fullName>
    </submittedName>
</protein>
<dbReference type="Proteomes" id="UP000824260">
    <property type="component" value="Unassembled WGS sequence"/>
</dbReference>
<evidence type="ECO:0000256" key="1">
    <source>
        <dbReference type="SAM" id="MobiDB-lite"/>
    </source>
</evidence>
<evidence type="ECO:0000313" key="3">
    <source>
        <dbReference type="Proteomes" id="UP000824260"/>
    </source>
</evidence>
<proteinExistence type="predicted"/>
<sequence>MNHKERTSEKVEELFHIPAAGDEGTDPEFMQIYALNAAREFLEEK</sequence>
<comment type="caution">
    <text evidence="2">The sequence shown here is derived from an EMBL/GenBank/DDBJ whole genome shotgun (WGS) entry which is preliminary data.</text>
</comment>
<organism evidence="2 3">
    <name type="scientific">Candidatus Pullichristensenella stercorigallinarum</name>
    <dbReference type="NCBI Taxonomy" id="2840909"/>
    <lineage>
        <taxon>Bacteria</taxon>
        <taxon>Bacillati</taxon>
        <taxon>Bacillota</taxon>
        <taxon>Clostridia</taxon>
        <taxon>Candidatus Pullichristensenella</taxon>
    </lineage>
</organism>
<reference evidence="2" key="2">
    <citation type="journal article" date="2021" name="PeerJ">
        <title>Extensive microbial diversity within the chicken gut microbiome revealed by metagenomics and culture.</title>
        <authorList>
            <person name="Gilroy R."/>
            <person name="Ravi A."/>
            <person name="Getino M."/>
            <person name="Pursley I."/>
            <person name="Horton D.L."/>
            <person name="Alikhan N.F."/>
            <person name="Baker D."/>
            <person name="Gharbi K."/>
            <person name="Hall N."/>
            <person name="Watson M."/>
            <person name="Adriaenssens E.M."/>
            <person name="Foster-Nyarko E."/>
            <person name="Jarju S."/>
            <person name="Secka A."/>
            <person name="Antonio M."/>
            <person name="Oren A."/>
            <person name="Chaudhuri R.R."/>
            <person name="La Ragione R."/>
            <person name="Hildebrand F."/>
            <person name="Pallen M.J."/>
        </authorList>
    </citation>
    <scope>NUCLEOTIDE SEQUENCE</scope>
    <source>
        <strain evidence="2">ChiSjej6B24-2974</strain>
    </source>
</reference>